<protein>
    <submittedName>
        <fullName evidence="1">Uncharacterized protein</fullName>
    </submittedName>
</protein>
<dbReference type="Proteomes" id="UP000269396">
    <property type="component" value="Unassembled WGS sequence"/>
</dbReference>
<reference evidence="1 2" key="1">
    <citation type="submission" date="2018-11" db="EMBL/GenBank/DDBJ databases">
        <authorList>
            <consortium name="Pathogen Informatics"/>
        </authorList>
    </citation>
    <scope>NUCLEOTIDE SEQUENCE [LARGE SCALE GENOMIC DNA]</scope>
    <source>
        <strain>Denwood</strain>
        <strain evidence="2">Zambia</strain>
    </source>
</reference>
<dbReference type="EMBL" id="UZAL01009354">
    <property type="protein sequence ID" value="VDP01865.1"/>
    <property type="molecule type" value="Genomic_DNA"/>
</dbReference>
<evidence type="ECO:0000313" key="2">
    <source>
        <dbReference type="Proteomes" id="UP000269396"/>
    </source>
</evidence>
<sequence length="48" mass="5556">MNYQNYHVSQAIPVHVFTSSHRFLDNGRCTPQFATESTLDFLLFTSFS</sequence>
<dbReference type="AlphaFoldDB" id="A0A183NPI9"/>
<accession>A0A183NPI9</accession>
<proteinExistence type="predicted"/>
<keyword evidence="2" id="KW-1185">Reference proteome</keyword>
<evidence type="ECO:0000313" key="1">
    <source>
        <dbReference type="EMBL" id="VDP01865.1"/>
    </source>
</evidence>
<organism evidence="1 2">
    <name type="scientific">Schistosoma mattheei</name>
    <dbReference type="NCBI Taxonomy" id="31246"/>
    <lineage>
        <taxon>Eukaryota</taxon>
        <taxon>Metazoa</taxon>
        <taxon>Spiralia</taxon>
        <taxon>Lophotrochozoa</taxon>
        <taxon>Platyhelminthes</taxon>
        <taxon>Trematoda</taxon>
        <taxon>Digenea</taxon>
        <taxon>Strigeidida</taxon>
        <taxon>Schistosomatoidea</taxon>
        <taxon>Schistosomatidae</taxon>
        <taxon>Schistosoma</taxon>
    </lineage>
</organism>
<gene>
    <name evidence="1" type="ORF">SMTD_LOCUS4025</name>
</gene>
<name>A0A183NPI9_9TREM</name>